<keyword evidence="1" id="KW-1133">Transmembrane helix</keyword>
<keyword evidence="1" id="KW-0812">Transmembrane</keyword>
<feature type="transmembrane region" description="Helical" evidence="1">
    <location>
        <begin position="104"/>
        <end position="121"/>
    </location>
</feature>
<dbReference type="EMBL" id="CP048286">
    <property type="protein sequence ID" value="QHW29563.1"/>
    <property type="molecule type" value="Genomic_DNA"/>
</dbReference>
<evidence type="ECO:0000256" key="1">
    <source>
        <dbReference type="SAM" id="Phobius"/>
    </source>
</evidence>
<keyword evidence="1" id="KW-0472">Membrane</keyword>
<dbReference type="Pfam" id="PF12773">
    <property type="entry name" value="DZR"/>
    <property type="match status" value="1"/>
</dbReference>
<evidence type="ECO:0000313" key="4">
    <source>
        <dbReference type="Proteomes" id="UP000479114"/>
    </source>
</evidence>
<sequence length="148" mass="15615">MAVKICADCGESNAEGSSICIVCGSSLKDARLEGTPDAAKDYSGNAAPSACPHCKERLAQGALTCRYCGTVVTKTVKGSRYYSAPASQAESGGSTPMETFGRGCLWLILGTLGLLLIAFLTRSSINIPWFVFIPIVILVFWIASQKGK</sequence>
<keyword evidence="4" id="KW-1185">Reference proteome</keyword>
<evidence type="ECO:0000313" key="3">
    <source>
        <dbReference type="EMBL" id="QHW29563.1"/>
    </source>
</evidence>
<dbReference type="AlphaFoldDB" id="A0A6C0NUY9"/>
<gene>
    <name evidence="3" type="ORF">GZH47_01085</name>
</gene>
<dbReference type="KEGG" id="prz:GZH47_01085"/>
<proteinExistence type="predicted"/>
<feature type="domain" description="DZANK-type" evidence="2">
    <location>
        <begin position="6"/>
        <end position="69"/>
    </location>
</feature>
<name>A0A6C0NUY9_9BACL</name>
<reference evidence="3 4" key="1">
    <citation type="submission" date="2020-02" db="EMBL/GenBank/DDBJ databases">
        <title>Paenibacillus sp. nov., isolated from rhizosphere soil of tomato.</title>
        <authorList>
            <person name="Weon H.-Y."/>
            <person name="Lee S.A."/>
        </authorList>
    </citation>
    <scope>NUCLEOTIDE SEQUENCE [LARGE SCALE GENOMIC DNA]</scope>
    <source>
        <strain evidence="3 4">14171R-81</strain>
    </source>
</reference>
<dbReference type="InterPro" id="IPR025874">
    <property type="entry name" value="DZR"/>
</dbReference>
<dbReference type="Proteomes" id="UP000479114">
    <property type="component" value="Chromosome"/>
</dbReference>
<evidence type="ECO:0000259" key="2">
    <source>
        <dbReference type="Pfam" id="PF12773"/>
    </source>
</evidence>
<protein>
    <recommendedName>
        <fullName evidence="2">DZANK-type domain-containing protein</fullName>
    </recommendedName>
</protein>
<accession>A0A6C0NUY9</accession>
<organism evidence="3 4">
    <name type="scientific">Paenibacillus rhizovicinus</name>
    <dbReference type="NCBI Taxonomy" id="2704463"/>
    <lineage>
        <taxon>Bacteria</taxon>
        <taxon>Bacillati</taxon>
        <taxon>Bacillota</taxon>
        <taxon>Bacilli</taxon>
        <taxon>Bacillales</taxon>
        <taxon>Paenibacillaceae</taxon>
        <taxon>Paenibacillus</taxon>
    </lineage>
</organism>
<feature type="transmembrane region" description="Helical" evidence="1">
    <location>
        <begin position="127"/>
        <end position="144"/>
    </location>
</feature>